<keyword evidence="1" id="KW-0732">Signal</keyword>
<evidence type="ECO:0000256" key="1">
    <source>
        <dbReference type="SAM" id="SignalP"/>
    </source>
</evidence>
<evidence type="ECO:0000313" key="2">
    <source>
        <dbReference type="EMBL" id="PQO45318.1"/>
    </source>
</evidence>
<feature type="chain" id="PRO_5015419243" description="Carboxypeptidase regulatory-like domain-containing protein" evidence="1">
    <location>
        <begin position="34"/>
        <end position="154"/>
    </location>
</feature>
<dbReference type="RefSeq" id="WP_105336298.1">
    <property type="nucleotide sequence ID" value="NZ_PUHZ01000015.1"/>
</dbReference>
<accession>A0A2S8GLK5</accession>
<reference evidence="2 3" key="1">
    <citation type="submission" date="2018-02" db="EMBL/GenBank/DDBJ databases">
        <title>Comparative genomes isolates from brazilian mangrove.</title>
        <authorList>
            <person name="Araujo J.E."/>
            <person name="Taketani R.G."/>
            <person name="Silva M.C.P."/>
            <person name="Loureco M.V."/>
            <person name="Andreote F.D."/>
        </authorList>
    </citation>
    <scope>NUCLEOTIDE SEQUENCE [LARGE SCALE GENOMIC DNA]</scope>
    <source>
        <strain evidence="2 3">Nap-Phe MGV</strain>
    </source>
</reference>
<evidence type="ECO:0008006" key="4">
    <source>
        <dbReference type="Google" id="ProtNLM"/>
    </source>
</evidence>
<dbReference type="AlphaFoldDB" id="A0A2S8GLK5"/>
<gene>
    <name evidence="2" type="ORF">C5Y93_15305</name>
</gene>
<feature type="signal peptide" evidence="1">
    <location>
        <begin position="1"/>
        <end position="33"/>
    </location>
</feature>
<dbReference type="Proteomes" id="UP000237819">
    <property type="component" value="Unassembled WGS sequence"/>
</dbReference>
<comment type="caution">
    <text evidence="2">The sequence shown here is derived from an EMBL/GenBank/DDBJ whole genome shotgun (WGS) entry which is preliminary data.</text>
</comment>
<dbReference type="OrthoDB" id="285058at2"/>
<protein>
    <recommendedName>
        <fullName evidence="4">Carboxypeptidase regulatory-like domain-containing protein</fullName>
    </recommendedName>
</protein>
<name>A0A2S8GLK5_9BACT</name>
<proteinExistence type="predicted"/>
<organism evidence="2 3">
    <name type="scientific">Blastopirellula marina</name>
    <dbReference type="NCBI Taxonomy" id="124"/>
    <lineage>
        <taxon>Bacteria</taxon>
        <taxon>Pseudomonadati</taxon>
        <taxon>Planctomycetota</taxon>
        <taxon>Planctomycetia</taxon>
        <taxon>Pirellulales</taxon>
        <taxon>Pirellulaceae</taxon>
        <taxon>Blastopirellula</taxon>
    </lineage>
</organism>
<evidence type="ECO:0000313" key="3">
    <source>
        <dbReference type="Proteomes" id="UP000237819"/>
    </source>
</evidence>
<dbReference type="PROSITE" id="PS51257">
    <property type="entry name" value="PROKAR_LIPOPROTEIN"/>
    <property type="match status" value="1"/>
</dbReference>
<dbReference type="EMBL" id="PUHZ01000015">
    <property type="protein sequence ID" value="PQO45318.1"/>
    <property type="molecule type" value="Genomic_DNA"/>
</dbReference>
<sequence length="154" mass="16963">MKFLVNPKSLTQSMALLGCLALLSGCFETSWKAATCPTTGSVMVNGKPAFDAFVRMTSRSGPIDERNSDCWAYVQEDGTFAMSTYEMGDGCPPGEYDLLLRWPADRITMMPDRLGGKYWNPEDPFMTVTIEPGTNEIPPIELTGITVKPKPPGW</sequence>